<sequence length="252" mass="27091">MTDQADNRPSTADHPADAQSQRPRTPPPFAPIFTLVNNASTRTIHHPHVRYIFSDDDPEVLTQALAECEHAYTEESGSGPVPTNRAMILDLAPNDDGIYNVSWASSISPSWAVLNAQLSQISPPSSDAGHSSGNGTGDASADNSNRPDRLMLRIEGIEMSAPGSPSDLRISSETSRQRPGSAGGSGSGYRERERTGETDDYSGMLEDFEKRMATLRSVVNASEDRRKKIAAQAKREGDLVGDTNVSDPPLST</sequence>
<organism evidence="2 3">
    <name type="scientific">Xylaria arbuscula</name>
    <dbReference type="NCBI Taxonomy" id="114810"/>
    <lineage>
        <taxon>Eukaryota</taxon>
        <taxon>Fungi</taxon>
        <taxon>Dikarya</taxon>
        <taxon>Ascomycota</taxon>
        <taxon>Pezizomycotina</taxon>
        <taxon>Sordariomycetes</taxon>
        <taxon>Xylariomycetidae</taxon>
        <taxon>Xylariales</taxon>
        <taxon>Xylariaceae</taxon>
        <taxon>Xylaria</taxon>
    </lineage>
</organism>
<dbReference type="VEuPathDB" id="FungiDB:F4678DRAFT_325362"/>
<evidence type="ECO:0000256" key="1">
    <source>
        <dbReference type="SAM" id="MobiDB-lite"/>
    </source>
</evidence>
<feature type="region of interest" description="Disordered" evidence="1">
    <location>
        <begin position="121"/>
        <end position="146"/>
    </location>
</feature>
<evidence type="ECO:0000313" key="3">
    <source>
        <dbReference type="Proteomes" id="UP001148614"/>
    </source>
</evidence>
<feature type="compositionally biased region" description="Polar residues" evidence="1">
    <location>
        <begin position="1"/>
        <end position="10"/>
    </location>
</feature>
<gene>
    <name evidence="2" type="ORF">NPX13_g6502</name>
</gene>
<reference evidence="2" key="1">
    <citation type="submission" date="2022-07" db="EMBL/GenBank/DDBJ databases">
        <title>Genome Sequence of Xylaria arbuscula.</title>
        <authorList>
            <person name="Buettner E."/>
        </authorList>
    </citation>
    <scope>NUCLEOTIDE SEQUENCE</scope>
    <source>
        <strain evidence="2">VT107</strain>
    </source>
</reference>
<feature type="compositionally biased region" description="Polar residues" evidence="1">
    <location>
        <begin position="121"/>
        <end position="133"/>
    </location>
</feature>
<feature type="compositionally biased region" description="Polar residues" evidence="1">
    <location>
        <begin position="243"/>
        <end position="252"/>
    </location>
</feature>
<proteinExistence type="predicted"/>
<dbReference type="EMBL" id="JANPWZ010001160">
    <property type="protein sequence ID" value="KAJ3568201.1"/>
    <property type="molecule type" value="Genomic_DNA"/>
</dbReference>
<accession>A0A9W8NCD1</accession>
<feature type="region of interest" description="Disordered" evidence="1">
    <location>
        <begin position="219"/>
        <end position="252"/>
    </location>
</feature>
<feature type="region of interest" description="Disordered" evidence="1">
    <location>
        <begin position="159"/>
        <end position="205"/>
    </location>
</feature>
<evidence type="ECO:0000313" key="2">
    <source>
        <dbReference type="EMBL" id="KAJ3568201.1"/>
    </source>
</evidence>
<keyword evidence="3" id="KW-1185">Reference proteome</keyword>
<dbReference type="AlphaFoldDB" id="A0A9W8NCD1"/>
<comment type="caution">
    <text evidence="2">The sequence shown here is derived from an EMBL/GenBank/DDBJ whole genome shotgun (WGS) entry which is preliminary data.</text>
</comment>
<dbReference type="Proteomes" id="UP001148614">
    <property type="component" value="Unassembled WGS sequence"/>
</dbReference>
<feature type="region of interest" description="Disordered" evidence="1">
    <location>
        <begin position="1"/>
        <end position="29"/>
    </location>
</feature>
<protein>
    <submittedName>
        <fullName evidence="2">Uncharacterized protein</fullName>
    </submittedName>
</protein>
<name>A0A9W8NCD1_9PEZI</name>